<dbReference type="AlphaFoldDB" id="A0A1R3KAY3"/>
<organism evidence="2 3">
    <name type="scientific">Corchorus olitorius</name>
    <dbReference type="NCBI Taxonomy" id="93759"/>
    <lineage>
        <taxon>Eukaryota</taxon>
        <taxon>Viridiplantae</taxon>
        <taxon>Streptophyta</taxon>
        <taxon>Embryophyta</taxon>
        <taxon>Tracheophyta</taxon>
        <taxon>Spermatophyta</taxon>
        <taxon>Magnoliopsida</taxon>
        <taxon>eudicotyledons</taxon>
        <taxon>Gunneridae</taxon>
        <taxon>Pentapetalae</taxon>
        <taxon>rosids</taxon>
        <taxon>malvids</taxon>
        <taxon>Malvales</taxon>
        <taxon>Malvaceae</taxon>
        <taxon>Grewioideae</taxon>
        <taxon>Apeibeae</taxon>
        <taxon>Corchorus</taxon>
    </lineage>
</organism>
<dbReference type="InterPro" id="IPR055357">
    <property type="entry name" value="LRR_At1g61320_AtMIF1"/>
</dbReference>
<dbReference type="InterPro" id="IPR032675">
    <property type="entry name" value="LRR_dom_sf"/>
</dbReference>
<keyword evidence="3" id="KW-1185">Reference proteome</keyword>
<comment type="caution">
    <text evidence="2">The sequence shown here is derived from an EMBL/GenBank/DDBJ whole genome shotgun (WGS) entry which is preliminary data.</text>
</comment>
<dbReference type="PANTHER" id="PTHR34145:SF28">
    <property type="entry name" value="F-BOX DOMAIN-CONTAINING PROTEIN"/>
    <property type="match status" value="1"/>
</dbReference>
<dbReference type="OrthoDB" id="1152382at2759"/>
<dbReference type="PANTHER" id="PTHR34145">
    <property type="entry name" value="OS02G0105600 PROTEIN"/>
    <property type="match status" value="1"/>
</dbReference>
<protein>
    <recommendedName>
        <fullName evidence="1">At1g61320/AtMIF1 LRR domain-containing protein</fullName>
    </recommendedName>
</protein>
<proteinExistence type="predicted"/>
<feature type="domain" description="At1g61320/AtMIF1 LRR" evidence="1">
    <location>
        <begin position="54"/>
        <end position="305"/>
    </location>
</feature>
<evidence type="ECO:0000259" key="1">
    <source>
        <dbReference type="Pfam" id="PF23622"/>
    </source>
</evidence>
<dbReference type="Gene3D" id="3.80.10.10">
    <property type="entry name" value="Ribonuclease Inhibitor"/>
    <property type="match status" value="2"/>
</dbReference>
<dbReference type="InterPro" id="IPR053772">
    <property type="entry name" value="At1g61320/At1g61330-like"/>
</dbReference>
<accession>A0A1R3KAY3</accession>
<reference evidence="3" key="1">
    <citation type="submission" date="2013-09" db="EMBL/GenBank/DDBJ databases">
        <title>Corchorus olitorius genome sequencing.</title>
        <authorList>
            <person name="Alam M."/>
            <person name="Haque M.S."/>
            <person name="Islam M.S."/>
            <person name="Emdad E.M."/>
            <person name="Islam M.M."/>
            <person name="Ahmed B."/>
            <person name="Halim A."/>
            <person name="Hossen Q.M.M."/>
            <person name="Hossain M.Z."/>
            <person name="Ahmed R."/>
            <person name="Khan M.M."/>
            <person name="Islam R."/>
            <person name="Rashid M.M."/>
            <person name="Khan S.A."/>
            <person name="Rahman M.S."/>
            <person name="Alam M."/>
            <person name="Yahiya A.S."/>
            <person name="Khan M.S."/>
            <person name="Azam M.S."/>
            <person name="Haque T."/>
            <person name="Lashkar M.Z.H."/>
            <person name="Akhand A.I."/>
            <person name="Morshed G."/>
            <person name="Roy S."/>
            <person name="Uddin K.S."/>
            <person name="Rabeya T."/>
            <person name="Hossain A.S."/>
            <person name="Chowdhury A."/>
            <person name="Snigdha A.R."/>
            <person name="Mortoza M.S."/>
            <person name="Matin S.A."/>
            <person name="Hoque S.M.E."/>
            <person name="Islam M.K."/>
            <person name="Roy D.K."/>
            <person name="Haider R."/>
            <person name="Moosa M.M."/>
            <person name="Elias S.M."/>
            <person name="Hasan A.M."/>
            <person name="Jahan S."/>
            <person name="Shafiuddin M."/>
            <person name="Mahmood N."/>
            <person name="Shommy N.S."/>
        </authorList>
    </citation>
    <scope>NUCLEOTIDE SEQUENCE [LARGE SCALE GENOMIC DNA]</scope>
    <source>
        <strain evidence="3">cv. O-4</strain>
    </source>
</reference>
<evidence type="ECO:0000313" key="3">
    <source>
        <dbReference type="Proteomes" id="UP000187203"/>
    </source>
</evidence>
<dbReference type="Proteomes" id="UP000187203">
    <property type="component" value="Unassembled WGS sequence"/>
</dbReference>
<sequence length="745" mass="86637">MMDTAEVRKERLKNNRDDDNNIYRWIRSAIQMGAEEVKLTYFGYCYIAPPGNQFHFLATLELENVLVDEATLETIFSTCVNLWKLVLRKCHFLTKSIIGIILKRLQMFSPRNLDKLQVSAPNLTYFEYWSDYTDTQLCFTNVPKLEVMLLDLPLGNRRVDDMFRDFAPQQLKRLMSLHTRILDFNLEPQVPVTSTILCQLEQLELVLIGCNLQKCNLFKMIPLLVACPLLQKFHLTTSGRPTNVPDDHMPSPRKHPFPNLKEVEIRTFYFTQIEISFVFYMLENGVALERMVLDTTPKICFHDCKIKHLSHELLPNQQIRAMLASPTAKLVLQHHPDDRIAFANLDYWQFWSYIDYELLKDYLIGVYDGSYRWIRSAILMGDEELNFTYNLDHCYVHHRAATAARAFSFEILSGLRPSKWKHLRLQNCSIALPAAKVSDDHQPVNLHSLATLEFEDFLVDQTILKFIFSSCVNLRKLVLRKCKFQPNLTIAGPTPSISLMCLQIFSPIKLNKLQVSAEKLTYFEYKSSNPNTQLSFTNVPELEEMILDLQLGNRRVDDMFTDNAPQLKRLMSLYTTIDLKWEPQIPVTMAMLCQLEQLELILGCWRYCNLLKMIPILVACPLLQKFDLIASGQPTNVPDMQYPSSKHPFPNLKHVQIRKFYGTSSEIPFVFYMLENVVALEQMILDTTPKSCRDCKIKHLAYELPNQHQRIRANVASSTAKLVFQYHSNERIEFANIFVHSRCWS</sequence>
<dbReference type="EMBL" id="AWUE01014278">
    <property type="protein sequence ID" value="OMP04189.1"/>
    <property type="molecule type" value="Genomic_DNA"/>
</dbReference>
<name>A0A1R3KAY3_9ROSI</name>
<evidence type="ECO:0000313" key="2">
    <source>
        <dbReference type="EMBL" id="OMP04189.1"/>
    </source>
</evidence>
<dbReference type="Pfam" id="PF23622">
    <property type="entry name" value="LRR_At1g61320_AtMIF1"/>
    <property type="match status" value="2"/>
</dbReference>
<gene>
    <name evidence="2" type="ORF">COLO4_09859</name>
</gene>
<feature type="domain" description="At1g61320/AtMIF1 LRR" evidence="1">
    <location>
        <begin position="372"/>
        <end position="701"/>
    </location>
</feature>
<dbReference type="SUPFAM" id="SSF52047">
    <property type="entry name" value="RNI-like"/>
    <property type="match status" value="2"/>
</dbReference>